<evidence type="ECO:0000313" key="2">
    <source>
        <dbReference type="Proteomes" id="UP000030700"/>
    </source>
</evidence>
<name>A0A081BQR7_9BACT</name>
<keyword evidence="2" id="KW-1185">Reference proteome</keyword>
<dbReference type="STRING" id="1499966.U14_05022"/>
<protein>
    <submittedName>
        <fullName evidence="1">DNA polymerase, beta domain protein region</fullName>
    </submittedName>
</protein>
<organism evidence="1">
    <name type="scientific">Candidatus Moduliflexus flocculans</name>
    <dbReference type="NCBI Taxonomy" id="1499966"/>
    <lineage>
        <taxon>Bacteria</taxon>
        <taxon>Candidatus Moduliflexota</taxon>
        <taxon>Candidatus Moduliflexia</taxon>
        <taxon>Candidatus Moduliflexales</taxon>
        <taxon>Candidatus Moduliflexaceae</taxon>
    </lineage>
</organism>
<dbReference type="HOGENOM" id="CLU_2022174_0_0_0"/>
<dbReference type="Proteomes" id="UP000030700">
    <property type="component" value="Unassembled WGS sequence"/>
</dbReference>
<accession>A0A081BQR7</accession>
<proteinExistence type="predicted"/>
<reference evidence="1" key="1">
    <citation type="journal article" date="2015" name="PeerJ">
        <title>First genomic representation of candidate bacterial phylum KSB3 points to enhanced environmental sensing as a trigger of wastewater bulking.</title>
        <authorList>
            <person name="Sekiguchi Y."/>
            <person name="Ohashi A."/>
            <person name="Parks D.H."/>
            <person name="Yamauchi T."/>
            <person name="Tyson G.W."/>
            <person name="Hugenholtz P."/>
        </authorList>
    </citation>
    <scope>NUCLEOTIDE SEQUENCE [LARGE SCALE GENOMIC DNA]</scope>
</reference>
<gene>
    <name evidence="1" type="ORF">U14_05022</name>
</gene>
<dbReference type="EMBL" id="DF820460">
    <property type="protein sequence ID" value="GAK53748.1"/>
    <property type="molecule type" value="Genomic_DNA"/>
</dbReference>
<evidence type="ECO:0000313" key="1">
    <source>
        <dbReference type="EMBL" id="GAK53748.1"/>
    </source>
</evidence>
<sequence>MHPKISHSLHKKDLLLKRQEQQEKMQQRQAAAMREAQRLAQVLCAEFGVKTVLLVGPLTYGQYLDGMPIELAIERIPNDAFNRAFAHLKRISSFPVELIDLTQTDNWTCKSAGETGKILAQGA</sequence>
<dbReference type="AlphaFoldDB" id="A0A081BQR7"/>